<protein>
    <submittedName>
        <fullName evidence="4">M23 family metallopeptidase</fullName>
    </submittedName>
</protein>
<feature type="chain" id="PRO_5038577011" evidence="2">
    <location>
        <begin position="22"/>
        <end position="304"/>
    </location>
</feature>
<gene>
    <name evidence="4" type="ORF">FE697_016450</name>
</gene>
<dbReference type="Pfam" id="PF01551">
    <property type="entry name" value="Peptidase_M23"/>
    <property type="match status" value="2"/>
</dbReference>
<evidence type="ECO:0000259" key="3">
    <source>
        <dbReference type="Pfam" id="PF01551"/>
    </source>
</evidence>
<evidence type="ECO:0000256" key="2">
    <source>
        <dbReference type="SAM" id="SignalP"/>
    </source>
</evidence>
<organism evidence="4 5">
    <name type="scientific">Mumia zhuanghuii</name>
    <dbReference type="NCBI Taxonomy" id="2585211"/>
    <lineage>
        <taxon>Bacteria</taxon>
        <taxon>Bacillati</taxon>
        <taxon>Actinomycetota</taxon>
        <taxon>Actinomycetes</taxon>
        <taxon>Propionibacteriales</taxon>
        <taxon>Nocardioidaceae</taxon>
        <taxon>Mumia</taxon>
    </lineage>
</organism>
<dbReference type="CDD" id="cd12797">
    <property type="entry name" value="M23_peptidase"/>
    <property type="match status" value="1"/>
</dbReference>
<comment type="caution">
    <text evidence="4">The sequence shown here is derived from an EMBL/GenBank/DDBJ whole genome shotgun (WGS) entry which is preliminary data.</text>
</comment>
<dbReference type="InterPro" id="IPR016047">
    <property type="entry name" value="M23ase_b-sheet_dom"/>
</dbReference>
<dbReference type="SUPFAM" id="SSF51261">
    <property type="entry name" value="Duplicated hybrid motif"/>
    <property type="match status" value="2"/>
</dbReference>
<dbReference type="Proteomes" id="UP000307768">
    <property type="component" value="Unassembled WGS sequence"/>
</dbReference>
<dbReference type="EMBL" id="VDFQ02000005">
    <property type="protein sequence ID" value="KAA1420543.1"/>
    <property type="molecule type" value="Genomic_DNA"/>
</dbReference>
<dbReference type="GO" id="GO:0004222">
    <property type="term" value="F:metalloendopeptidase activity"/>
    <property type="evidence" value="ECO:0007669"/>
    <property type="project" value="TreeGrafter"/>
</dbReference>
<dbReference type="PANTHER" id="PTHR21666">
    <property type="entry name" value="PEPTIDASE-RELATED"/>
    <property type="match status" value="1"/>
</dbReference>
<evidence type="ECO:0000256" key="1">
    <source>
        <dbReference type="ARBA" id="ARBA00022729"/>
    </source>
</evidence>
<evidence type="ECO:0000313" key="4">
    <source>
        <dbReference type="EMBL" id="KAA1420543.1"/>
    </source>
</evidence>
<dbReference type="InterPro" id="IPR050570">
    <property type="entry name" value="Cell_wall_metabolism_enzyme"/>
</dbReference>
<feature type="domain" description="M23ase beta-sheet core" evidence="3">
    <location>
        <begin position="54"/>
        <end position="147"/>
    </location>
</feature>
<name>A0A5Q6RR48_9ACTN</name>
<keyword evidence="1 2" id="KW-0732">Signal</keyword>
<feature type="domain" description="M23ase beta-sheet core" evidence="3">
    <location>
        <begin position="206"/>
        <end position="300"/>
    </location>
</feature>
<dbReference type="OrthoDB" id="1099523at2"/>
<reference evidence="4 5" key="1">
    <citation type="submission" date="2019-09" db="EMBL/GenBank/DDBJ databases">
        <title>Mumia zhuanghuii sp. nov. isolated from the intestinal contents of plateau pika (Ochotona curzoniae) in the Qinghai-Tibet plateau of China.</title>
        <authorList>
            <person name="Tian Z."/>
        </authorList>
    </citation>
    <scope>NUCLEOTIDE SEQUENCE [LARGE SCALE GENOMIC DNA]</scope>
    <source>
        <strain evidence="5">350</strain>
    </source>
</reference>
<dbReference type="AlphaFoldDB" id="A0A5Q6RR48"/>
<proteinExistence type="predicted"/>
<feature type="signal peptide" evidence="2">
    <location>
        <begin position="1"/>
        <end position="21"/>
    </location>
</feature>
<dbReference type="InterPro" id="IPR011055">
    <property type="entry name" value="Dup_hybrid_motif"/>
</dbReference>
<sequence>MHPHVSSLPLVALLIATLSLSGPVPDDQRWWWPLDPRPAVVRPFEAPPNPYAAGHRGIDLDAPAGAVVRVVDDGVVAFAGRVAGVEIVSVDHGSVRSTYQPVAADVVAGTRVAAGDVLGRLLLAGGHCLPRACLHLGRRHGTAYADPVELLDRAAAVRLVTPYGPPPAPPQTIEPVGPDGFVVPVDAPISSPFGMRIHPITGELRLHDGTDLAAACGTPVGSAAAGRVVAVTYVPAYGNRVVVEHGGGLVTSYNHLAAASVPTGAVVGAGSVVGTVGSTGLSTGCHLHWMALEHGRPIDPMLML</sequence>
<dbReference type="PANTHER" id="PTHR21666:SF289">
    <property type="entry name" value="L-ALA--D-GLU ENDOPEPTIDASE"/>
    <property type="match status" value="1"/>
</dbReference>
<evidence type="ECO:0000313" key="5">
    <source>
        <dbReference type="Proteomes" id="UP000307768"/>
    </source>
</evidence>
<accession>A0A5Q6RR48</accession>
<dbReference type="Gene3D" id="2.70.70.10">
    <property type="entry name" value="Glucose Permease (Domain IIA)"/>
    <property type="match status" value="2"/>
</dbReference>